<dbReference type="Proteomes" id="UP000774570">
    <property type="component" value="Unassembled WGS sequence"/>
</dbReference>
<keyword evidence="2" id="KW-1185">Reference proteome</keyword>
<sequence length="554" mass="59959">MPVHTLYRLTDIPPTHEGMLDALDTEQLDELRFLPSFPDEHLGCPALLVGGHFDIPRVGWCNEISSLTGVELELGKLDTAALLMLAVDGEVYAMGFGSGYRLVPEEHKDRSFGLRVAVRSVDPDFVQGVVRRSLSKQGRQDATRVSLGLHISRVGVRQHDELVRQIGGRLAASDIGLPGVGRISIEGATGLRFSTPTSPETLLRCLRALTAICAAPPVPELEFIEAVQPVTDARTVKRLDEELDRRLLDPRDDSLQIAVPSDLSADLPHTSSYRIQVGSAALPPRDHLDVSDVRARARVQHAVTPSEALRKGKISLLSSSGTVLASAPAIRWIETDVATGFEHRFLLEGEWYESGADYMASIERQVAELIPANPSVALPAWRPGEHERDYNLRVQDELGRAAFLCLDRTSVKNALHAHNGIEVCDGLGPQGELICIKPADGSSPLSHQFNQALVAVETLLHDATARERFHALVVERSGGTRTPPPDARPKKVIFGIHLKTGRDLTPATLFPFARVALVNMATVLRHDVEVEVVGIPAVGAVAASAPALASSPSS</sequence>
<dbReference type="RefSeq" id="WP_220167164.1">
    <property type="nucleotide sequence ID" value="NZ_JAIBOA010000009.1"/>
</dbReference>
<gene>
    <name evidence="1" type="ORF">K1Y72_16240</name>
</gene>
<reference evidence="1 2" key="1">
    <citation type="submission" date="2021-07" db="EMBL/GenBank/DDBJ databases">
        <title>Actinomadura sp. PM05-2 isolated from lichen.</title>
        <authorList>
            <person name="Somphong A."/>
            <person name="Phongsopitanun W."/>
            <person name="Tanasupawat S."/>
            <person name="Peongsungnone V."/>
        </authorList>
    </citation>
    <scope>NUCLEOTIDE SEQUENCE [LARGE SCALE GENOMIC DNA]</scope>
    <source>
        <strain evidence="1 2">PM05-2</strain>
    </source>
</reference>
<dbReference type="Pfam" id="PF19614">
    <property type="entry name" value="DUF6119"/>
    <property type="match status" value="1"/>
</dbReference>
<dbReference type="NCBIfam" id="TIGR04141">
    <property type="entry name" value="TIGR04141 family sporadically distributed protein"/>
    <property type="match status" value="1"/>
</dbReference>
<protein>
    <submittedName>
        <fullName evidence="1">TIGR04141 family sporadically distributed protein</fullName>
    </submittedName>
</protein>
<evidence type="ECO:0000313" key="2">
    <source>
        <dbReference type="Proteomes" id="UP000774570"/>
    </source>
</evidence>
<name>A0ABS7FU65_9ACTN</name>
<evidence type="ECO:0000313" key="1">
    <source>
        <dbReference type="EMBL" id="MBW8483937.1"/>
    </source>
</evidence>
<dbReference type="InterPro" id="IPR026487">
    <property type="entry name" value="CHP04141"/>
</dbReference>
<comment type="caution">
    <text evidence="1">The sequence shown here is derived from an EMBL/GenBank/DDBJ whole genome shotgun (WGS) entry which is preliminary data.</text>
</comment>
<dbReference type="EMBL" id="JAIBOA010000009">
    <property type="protein sequence ID" value="MBW8483937.1"/>
    <property type="molecule type" value="Genomic_DNA"/>
</dbReference>
<accession>A0ABS7FU65</accession>
<organism evidence="1 2">
    <name type="scientific">Actinomadura parmotrematis</name>
    <dbReference type="NCBI Taxonomy" id="2864039"/>
    <lineage>
        <taxon>Bacteria</taxon>
        <taxon>Bacillati</taxon>
        <taxon>Actinomycetota</taxon>
        <taxon>Actinomycetes</taxon>
        <taxon>Streptosporangiales</taxon>
        <taxon>Thermomonosporaceae</taxon>
        <taxon>Actinomadura</taxon>
    </lineage>
</organism>
<proteinExistence type="predicted"/>